<reference evidence="1" key="1">
    <citation type="submission" date="2020-10" db="EMBL/GenBank/DDBJ databases">
        <title>Taxonomic study of unclassified bacteria belonging to the class Ktedonobacteria.</title>
        <authorList>
            <person name="Yabe S."/>
            <person name="Wang C.M."/>
            <person name="Zheng Y."/>
            <person name="Sakai Y."/>
            <person name="Cavaletti L."/>
            <person name="Monciardini P."/>
            <person name="Donadio S."/>
        </authorList>
    </citation>
    <scope>NUCLEOTIDE SEQUENCE</scope>
    <source>
        <strain evidence="1">ID150040</strain>
    </source>
</reference>
<proteinExistence type="predicted"/>
<evidence type="ECO:0000313" key="2">
    <source>
        <dbReference type="Proteomes" id="UP000597444"/>
    </source>
</evidence>
<accession>A0A8J3N4X7</accession>
<dbReference type="AlphaFoldDB" id="A0A8J3N4X7"/>
<sequence>MLFPYEHYETLAEPLTVYYPAGEEARARWAYQTIEKAGQALTQLLGQPMPELEIVLVAPADWSLAPHDEEADQDEYPHPYWTEATTPPSIVIPAEVDLIFGEMTQEKLAYMLYHELTLAFVEADLRPWPEEYPLWADEWQLKFAALWLSQCLDHVQGVVNKDLHEQYAEIFEPEPDGKTPDTVRGFDWYEDTSPEAYLCYELLLEQFAADLLATYSPDILPRFLSLYRREQATLLSEDVTVMLASVLGPDGAAWLEDRVYF</sequence>
<gene>
    <name evidence="1" type="ORF">KSF_059660</name>
</gene>
<dbReference type="Proteomes" id="UP000597444">
    <property type="component" value="Unassembled WGS sequence"/>
</dbReference>
<dbReference type="EMBL" id="BNJK01000001">
    <property type="protein sequence ID" value="GHO95918.1"/>
    <property type="molecule type" value="Genomic_DNA"/>
</dbReference>
<comment type="caution">
    <text evidence="1">The sequence shown here is derived from an EMBL/GenBank/DDBJ whole genome shotgun (WGS) entry which is preliminary data.</text>
</comment>
<protein>
    <submittedName>
        <fullName evidence="1">Uncharacterized protein</fullName>
    </submittedName>
</protein>
<evidence type="ECO:0000313" key="1">
    <source>
        <dbReference type="EMBL" id="GHO95918.1"/>
    </source>
</evidence>
<organism evidence="1 2">
    <name type="scientific">Reticulibacter mediterranei</name>
    <dbReference type="NCBI Taxonomy" id="2778369"/>
    <lineage>
        <taxon>Bacteria</taxon>
        <taxon>Bacillati</taxon>
        <taxon>Chloroflexota</taxon>
        <taxon>Ktedonobacteria</taxon>
        <taxon>Ktedonobacterales</taxon>
        <taxon>Reticulibacteraceae</taxon>
        <taxon>Reticulibacter</taxon>
    </lineage>
</organism>
<keyword evidence="2" id="KW-1185">Reference proteome</keyword>
<name>A0A8J3N4X7_9CHLR</name>
<dbReference type="RefSeq" id="WP_220206574.1">
    <property type="nucleotide sequence ID" value="NZ_BNJK01000001.1"/>
</dbReference>